<evidence type="ECO:0000313" key="2">
    <source>
        <dbReference type="Proteomes" id="UP000827284"/>
    </source>
</evidence>
<dbReference type="EMBL" id="BQFW01000001">
    <property type="protein sequence ID" value="GJJ68365.1"/>
    <property type="molecule type" value="Genomic_DNA"/>
</dbReference>
<dbReference type="OrthoDB" id="2338066at2759"/>
<protein>
    <submittedName>
        <fullName evidence="1">Uncharacterized protein</fullName>
    </submittedName>
</protein>
<dbReference type="AlphaFoldDB" id="A0A9P3LS90"/>
<reference evidence="1" key="2">
    <citation type="journal article" date="2022" name="Microbiol. Resour. Announc.">
        <title>Whole-Genome Sequence of Entomortierella parvispora E1425, a Mucoromycotan Fungus Associated with Burkholderiaceae-Related Endosymbiotic Bacteria.</title>
        <authorList>
            <person name="Herlambang A."/>
            <person name="Guo Y."/>
            <person name="Takashima Y."/>
            <person name="Narisawa K."/>
            <person name="Ohta H."/>
            <person name="Nishizawa T."/>
        </authorList>
    </citation>
    <scope>NUCLEOTIDE SEQUENCE</scope>
    <source>
        <strain evidence="1">E1425</strain>
    </source>
</reference>
<evidence type="ECO:0000313" key="1">
    <source>
        <dbReference type="EMBL" id="GJJ68365.1"/>
    </source>
</evidence>
<dbReference type="Proteomes" id="UP000827284">
    <property type="component" value="Unassembled WGS sequence"/>
</dbReference>
<name>A0A9P3LS90_9FUNG</name>
<keyword evidence="2" id="KW-1185">Reference proteome</keyword>
<sequence>MDSLWHTVEVNNISGYNVKQPAFYRGNSLNNPEPAIRSPETMSTWSPSLGNLYRTRILKVQNPIFLDLFWEQGASPLHAIPLQEFSIHLKGARHSLSPCLAEGSYPYLLSAAFENPELVTMENIHYFRHWISQSALQLPKSVNMEAILQKVQRSLIPPPQLPPPYMQAILQILGRSNQLSTFSITTDSLSNKMKIHDQARLLASLPATLQKLNTTSTSAQLWHVHPSDEQRAKAWDLIGMKKGGFENLTSLSIVRATVLVDLLPALLKYSPKLKELIVDGKCGLTKKGAYNYANGNFEMDWFESRGWKTLGFVSLYEPTVKSLRVAVILQDGATLVNVRITACRAFDSNSIQKLLCSAPNLKRFDCIIGHCIPGELEPYSLMAMDIAESKEEWVCLGLETFKCYIGGVPRPDITSMKNGRPLNGIYNDGTRFSAFKSRKIQRVVLAQLGRLTRLREITLGKDVVDISGGRYRSIERNMEGIYYSEGSTYEYELGSQYQCLTMSLQDGLDELRNLKCLRRLTLEKMSISIGEAEQRWMKNNWPEFGKKSRDTFWTSRGFSVAIGTTLLHEKYRDCDEEQKALEEYDWW</sequence>
<proteinExistence type="predicted"/>
<comment type="caution">
    <text evidence="1">The sequence shown here is derived from an EMBL/GenBank/DDBJ whole genome shotgun (WGS) entry which is preliminary data.</text>
</comment>
<organism evidence="1 2">
    <name type="scientific">Entomortierella parvispora</name>
    <dbReference type="NCBI Taxonomy" id="205924"/>
    <lineage>
        <taxon>Eukaryota</taxon>
        <taxon>Fungi</taxon>
        <taxon>Fungi incertae sedis</taxon>
        <taxon>Mucoromycota</taxon>
        <taxon>Mortierellomycotina</taxon>
        <taxon>Mortierellomycetes</taxon>
        <taxon>Mortierellales</taxon>
        <taxon>Mortierellaceae</taxon>
        <taxon>Entomortierella</taxon>
    </lineage>
</organism>
<accession>A0A9P3LS90</accession>
<gene>
    <name evidence="1" type="ORF">EMPS_00711</name>
</gene>
<reference evidence="1" key="1">
    <citation type="submission" date="2021-11" db="EMBL/GenBank/DDBJ databases">
        <authorList>
            <person name="Herlambang A."/>
            <person name="Guo Y."/>
            <person name="Takashima Y."/>
            <person name="Nishizawa T."/>
        </authorList>
    </citation>
    <scope>NUCLEOTIDE SEQUENCE</scope>
    <source>
        <strain evidence="1">E1425</strain>
    </source>
</reference>